<reference evidence="1" key="1">
    <citation type="submission" date="2020-08" db="EMBL/GenBank/DDBJ databases">
        <title>Multicomponent nature underlies the extraordinary mechanical properties of spider dragline silk.</title>
        <authorList>
            <person name="Kono N."/>
            <person name="Nakamura H."/>
            <person name="Mori M."/>
            <person name="Yoshida Y."/>
            <person name="Ohtoshi R."/>
            <person name="Malay A.D."/>
            <person name="Moran D.A.P."/>
            <person name="Tomita M."/>
            <person name="Numata K."/>
            <person name="Arakawa K."/>
        </authorList>
    </citation>
    <scope>NUCLEOTIDE SEQUENCE</scope>
</reference>
<name>A0A8X7BR47_9ARAC</name>
<protein>
    <submittedName>
        <fullName evidence="1">Uncharacterized protein</fullName>
    </submittedName>
</protein>
<gene>
    <name evidence="1" type="primary">AVEN_143_1</name>
    <name evidence="1" type="ORF">TNIN_400681</name>
</gene>
<evidence type="ECO:0000313" key="1">
    <source>
        <dbReference type="EMBL" id="GFY40248.1"/>
    </source>
</evidence>
<dbReference type="AlphaFoldDB" id="A0A8X7BR47"/>
<keyword evidence="2" id="KW-1185">Reference proteome</keyword>
<organism evidence="1 2">
    <name type="scientific">Trichonephila inaurata madagascariensis</name>
    <dbReference type="NCBI Taxonomy" id="2747483"/>
    <lineage>
        <taxon>Eukaryota</taxon>
        <taxon>Metazoa</taxon>
        <taxon>Ecdysozoa</taxon>
        <taxon>Arthropoda</taxon>
        <taxon>Chelicerata</taxon>
        <taxon>Arachnida</taxon>
        <taxon>Araneae</taxon>
        <taxon>Araneomorphae</taxon>
        <taxon>Entelegynae</taxon>
        <taxon>Araneoidea</taxon>
        <taxon>Nephilidae</taxon>
        <taxon>Trichonephila</taxon>
        <taxon>Trichonephila inaurata</taxon>
    </lineage>
</organism>
<dbReference type="Proteomes" id="UP000886998">
    <property type="component" value="Unassembled WGS sequence"/>
</dbReference>
<dbReference type="EMBL" id="BMAV01001791">
    <property type="protein sequence ID" value="GFY40248.1"/>
    <property type="molecule type" value="Genomic_DNA"/>
</dbReference>
<dbReference type="OrthoDB" id="10022108at2759"/>
<sequence length="162" mass="19118">MVTIDVDASFRSLEDCFKKLENMLNCAGNPSKMLHEGARTTLGKDKYPSRVFSEEEKSKCTFEKSSKCEISDHEVLWLLKEQNPELEEEKQLWEETKIRFTLKKFKNSWHLVLEMNPTCQKLCLNMNFLRANWKVCKIEDFIAINRCFKCLGYNHIAADCWH</sequence>
<evidence type="ECO:0000313" key="2">
    <source>
        <dbReference type="Proteomes" id="UP000886998"/>
    </source>
</evidence>
<accession>A0A8X7BR47</accession>
<comment type="caution">
    <text evidence="1">The sequence shown here is derived from an EMBL/GenBank/DDBJ whole genome shotgun (WGS) entry which is preliminary data.</text>
</comment>
<proteinExistence type="predicted"/>